<evidence type="ECO:0000256" key="8">
    <source>
        <dbReference type="ARBA" id="ARBA00023180"/>
    </source>
</evidence>
<dbReference type="AlphaFoldDB" id="A0A914E4A6"/>
<dbReference type="InterPro" id="IPR000859">
    <property type="entry name" value="CUB_dom"/>
</dbReference>
<evidence type="ECO:0000256" key="12">
    <source>
        <dbReference type="SAM" id="MobiDB-lite"/>
    </source>
</evidence>
<dbReference type="Gene3D" id="3.40.390.10">
    <property type="entry name" value="Collagenase (Catalytic Domain)"/>
    <property type="match status" value="1"/>
</dbReference>
<keyword evidence="15" id="KW-1185">Reference proteome</keyword>
<dbReference type="GO" id="GO:0008270">
    <property type="term" value="F:zinc ion binding"/>
    <property type="evidence" value="ECO:0007669"/>
    <property type="project" value="UniProtKB-UniRule"/>
</dbReference>
<evidence type="ECO:0000259" key="14">
    <source>
        <dbReference type="PROSITE" id="PS51864"/>
    </source>
</evidence>
<keyword evidence="2 10" id="KW-0645">Protease</keyword>
<dbReference type="InterPro" id="IPR006026">
    <property type="entry name" value="Peptidase_Metallo"/>
</dbReference>
<dbReference type="InterPro" id="IPR035914">
    <property type="entry name" value="Sperma_CUB_dom_sf"/>
</dbReference>
<organism evidence="15 16">
    <name type="scientific">Acrobeloides nanus</name>
    <dbReference type="NCBI Taxonomy" id="290746"/>
    <lineage>
        <taxon>Eukaryota</taxon>
        <taxon>Metazoa</taxon>
        <taxon>Ecdysozoa</taxon>
        <taxon>Nematoda</taxon>
        <taxon>Chromadorea</taxon>
        <taxon>Rhabditida</taxon>
        <taxon>Tylenchina</taxon>
        <taxon>Cephalobomorpha</taxon>
        <taxon>Cephaloboidea</taxon>
        <taxon>Cephalobidae</taxon>
        <taxon>Acrobeloides</taxon>
    </lineage>
</organism>
<dbReference type="PRINTS" id="PR00480">
    <property type="entry name" value="ASTACIN"/>
</dbReference>
<dbReference type="SUPFAM" id="SSF49854">
    <property type="entry name" value="Spermadhesin, CUB domain"/>
    <property type="match status" value="1"/>
</dbReference>
<dbReference type="PANTHER" id="PTHR10127:SF877">
    <property type="entry name" value="ZINC METALLOPROTEINASE NAS-34"/>
    <property type="match status" value="1"/>
</dbReference>
<keyword evidence="1" id="KW-0245">EGF-like domain</keyword>
<name>A0A914E4A6_9BILA</name>
<dbReference type="PROSITE" id="PS01180">
    <property type="entry name" value="CUB"/>
    <property type="match status" value="1"/>
</dbReference>
<dbReference type="InterPro" id="IPR034035">
    <property type="entry name" value="Astacin-like_dom"/>
</dbReference>
<dbReference type="CDD" id="cd04280">
    <property type="entry name" value="ZnMc_astacin_like"/>
    <property type="match status" value="1"/>
</dbReference>
<accession>A0A914E4A6</accession>
<feature type="active site" evidence="10">
    <location>
        <position position="175"/>
    </location>
</feature>
<feature type="binding site" evidence="10">
    <location>
        <position position="178"/>
    </location>
    <ligand>
        <name>Zn(2+)</name>
        <dbReference type="ChEBI" id="CHEBI:29105"/>
        <note>catalytic</note>
    </ligand>
</feature>
<dbReference type="InterPro" id="IPR001506">
    <property type="entry name" value="Peptidase_M12A"/>
</dbReference>
<evidence type="ECO:0000256" key="3">
    <source>
        <dbReference type="ARBA" id="ARBA00022723"/>
    </source>
</evidence>
<sequence length="688" mass="73570">MDQLNQIRAKLIGRIAFDIPSFEHVANHTKPSKPWMQPYLFEGDIVLTDNQLSNIISNNEFELYMQEINESTNAIDIQQRKKRTLTSETSLWWTEFPIPYIIDSDVDSDAVEQGILNWVDNTCLTFEEISNTSAYDSVLEFIYGDGCYSYIGRVGGVQQISIGYGCNVPGIVSHEIGHSLGYYHEHARFDRNSYVDVVTANIPAAYLSQFSKTYSDQMITFGVEYDLGSVMHYDPYAFSSNGSATIKTDEPNYQDTIGQRVELSFNDIKKINFAYCNKSCTTQLNCQRNGYTDPKNCSRCKCPEGIGGTLCDVALTTTTTTCGVINLNATSTLNTLTISGNRSCNYLITAPSGSHVNITIQSIKFSTSSPCDTSYLEIKYKKDLGNTGPRLCSKIYKSNIISETNEAVILYRGASNTNSFTLTYQIDTNISTTASTLLQTSTSTTLLTRINSTTLQPTTATTTITSTVASTNLPTTTNIPTTTASTVTSTNLPTTTNIGTTTASTVTSTNLPTTTNAATTIASTVANTNLPTTTNTTTTTASTTASTNLPTTTTAATTTASTVASTNLPTTTNAATTIASTAASTSLPTTTNLATILASTVASTNLPTTTNIGTTTASTVTSTNLPTTTNAATTIASTTASTNLPTTTTVTTTTASTTASTPKYEIETPKPANGPMTLLGKLLNKTPQ</sequence>
<dbReference type="PANTHER" id="PTHR10127">
    <property type="entry name" value="DISCOIDIN, CUB, EGF, LAMININ , AND ZINC METALLOPROTEASE DOMAIN CONTAINING"/>
    <property type="match status" value="1"/>
</dbReference>
<evidence type="ECO:0000256" key="5">
    <source>
        <dbReference type="ARBA" id="ARBA00022833"/>
    </source>
</evidence>
<reference evidence="16" key="1">
    <citation type="submission" date="2022-11" db="UniProtKB">
        <authorList>
            <consortium name="WormBaseParasite"/>
        </authorList>
    </citation>
    <scope>IDENTIFICATION</scope>
</reference>
<feature type="domain" description="Peptidase M12A" evidence="14">
    <location>
        <begin position="83"/>
        <end position="277"/>
    </location>
</feature>
<keyword evidence="8" id="KW-0325">Glycoprotein</keyword>
<comment type="cofactor">
    <cofactor evidence="10 11">
        <name>Zn(2+)</name>
        <dbReference type="ChEBI" id="CHEBI:29105"/>
    </cofactor>
    <text evidence="10 11">Binds 1 zinc ion per subunit.</text>
</comment>
<evidence type="ECO:0000313" key="15">
    <source>
        <dbReference type="Proteomes" id="UP000887540"/>
    </source>
</evidence>
<proteinExistence type="predicted"/>
<comment type="caution">
    <text evidence="9">Lacks conserved residue(s) required for the propagation of feature annotation.</text>
</comment>
<dbReference type="GO" id="GO:0004222">
    <property type="term" value="F:metalloendopeptidase activity"/>
    <property type="evidence" value="ECO:0007669"/>
    <property type="project" value="UniProtKB-UniRule"/>
</dbReference>
<feature type="binding site" evidence="10">
    <location>
        <position position="174"/>
    </location>
    <ligand>
        <name>Zn(2+)</name>
        <dbReference type="ChEBI" id="CHEBI:29105"/>
        <note>catalytic</note>
    </ligand>
</feature>
<evidence type="ECO:0000256" key="1">
    <source>
        <dbReference type="ARBA" id="ARBA00022536"/>
    </source>
</evidence>
<keyword evidence="5 10" id="KW-0862">Zinc</keyword>
<dbReference type="PROSITE" id="PS51864">
    <property type="entry name" value="ASTACIN"/>
    <property type="match status" value="1"/>
</dbReference>
<evidence type="ECO:0000256" key="2">
    <source>
        <dbReference type="ARBA" id="ARBA00022670"/>
    </source>
</evidence>
<feature type="region of interest" description="Disordered" evidence="12">
    <location>
        <begin position="646"/>
        <end position="675"/>
    </location>
</feature>
<evidence type="ECO:0000256" key="11">
    <source>
        <dbReference type="RuleBase" id="RU361183"/>
    </source>
</evidence>
<evidence type="ECO:0000256" key="10">
    <source>
        <dbReference type="PROSITE-ProRule" id="PRU01211"/>
    </source>
</evidence>
<dbReference type="FunFam" id="3.40.390.10:FF:000028">
    <property type="entry name" value="Zinc metalloproteinase"/>
    <property type="match status" value="1"/>
</dbReference>
<dbReference type="SMART" id="SM00042">
    <property type="entry name" value="CUB"/>
    <property type="match status" value="1"/>
</dbReference>
<evidence type="ECO:0000256" key="4">
    <source>
        <dbReference type="ARBA" id="ARBA00022801"/>
    </source>
</evidence>
<dbReference type="Gene3D" id="2.60.120.290">
    <property type="entry name" value="Spermadhesin, CUB domain"/>
    <property type="match status" value="1"/>
</dbReference>
<dbReference type="Pfam" id="PF00431">
    <property type="entry name" value="CUB"/>
    <property type="match status" value="1"/>
</dbReference>
<feature type="domain" description="CUB" evidence="13">
    <location>
        <begin position="322"/>
        <end position="427"/>
    </location>
</feature>
<evidence type="ECO:0000256" key="9">
    <source>
        <dbReference type="PROSITE-ProRule" id="PRU00059"/>
    </source>
</evidence>
<keyword evidence="4 10" id="KW-0378">Hydrolase</keyword>
<dbReference type="SMART" id="SM00235">
    <property type="entry name" value="ZnMc"/>
    <property type="match status" value="1"/>
</dbReference>
<evidence type="ECO:0000256" key="6">
    <source>
        <dbReference type="ARBA" id="ARBA00023049"/>
    </source>
</evidence>
<dbReference type="GO" id="GO:0018996">
    <property type="term" value="P:molting cycle, collagen and cuticulin-based cuticle"/>
    <property type="evidence" value="ECO:0007669"/>
    <property type="project" value="UniProtKB-ARBA"/>
</dbReference>
<feature type="binding site" evidence="10">
    <location>
        <position position="184"/>
    </location>
    <ligand>
        <name>Zn(2+)</name>
        <dbReference type="ChEBI" id="CHEBI:29105"/>
        <note>catalytic</note>
    </ligand>
</feature>
<keyword evidence="7" id="KW-1015">Disulfide bond</keyword>
<keyword evidence="6 10" id="KW-0482">Metalloprotease</keyword>
<evidence type="ECO:0000256" key="7">
    <source>
        <dbReference type="ARBA" id="ARBA00023157"/>
    </source>
</evidence>
<evidence type="ECO:0000313" key="16">
    <source>
        <dbReference type="WBParaSite" id="ACRNAN_scaffold5501.g9104.t1"/>
    </source>
</evidence>
<keyword evidence="3 10" id="KW-0479">Metal-binding</keyword>
<dbReference type="EC" id="3.4.24.-" evidence="11"/>
<feature type="region of interest" description="Disordered" evidence="12">
    <location>
        <begin position="531"/>
        <end position="553"/>
    </location>
</feature>
<dbReference type="GO" id="GO:0006508">
    <property type="term" value="P:proteolysis"/>
    <property type="evidence" value="ECO:0007669"/>
    <property type="project" value="UniProtKB-KW"/>
</dbReference>
<dbReference type="CDD" id="cd00041">
    <property type="entry name" value="CUB"/>
    <property type="match status" value="1"/>
</dbReference>
<evidence type="ECO:0000259" key="13">
    <source>
        <dbReference type="PROSITE" id="PS01180"/>
    </source>
</evidence>
<feature type="compositionally biased region" description="Low complexity" evidence="12">
    <location>
        <begin position="646"/>
        <end position="661"/>
    </location>
</feature>
<dbReference type="SUPFAM" id="SSF55486">
    <property type="entry name" value="Metalloproteases ('zincins'), catalytic domain"/>
    <property type="match status" value="1"/>
</dbReference>
<protein>
    <recommendedName>
        <fullName evidence="11">Metalloendopeptidase</fullName>
        <ecNumber evidence="11">3.4.24.-</ecNumber>
    </recommendedName>
</protein>
<dbReference type="Pfam" id="PF01400">
    <property type="entry name" value="Astacin"/>
    <property type="match status" value="1"/>
</dbReference>
<dbReference type="InterPro" id="IPR024079">
    <property type="entry name" value="MetalloPept_cat_dom_sf"/>
</dbReference>
<dbReference type="WBParaSite" id="ACRNAN_scaffold5501.g9104.t1">
    <property type="protein sequence ID" value="ACRNAN_scaffold5501.g9104.t1"/>
    <property type="gene ID" value="ACRNAN_scaffold5501.g9104"/>
</dbReference>
<dbReference type="Proteomes" id="UP000887540">
    <property type="component" value="Unplaced"/>
</dbReference>